<evidence type="ECO:0000256" key="3">
    <source>
        <dbReference type="ARBA" id="ARBA00023125"/>
    </source>
</evidence>
<dbReference type="InterPro" id="IPR000432">
    <property type="entry name" value="DNA_mismatch_repair_MutS_C"/>
</dbReference>
<dbReference type="AlphaFoldDB" id="A0A1G6S3P1"/>
<keyword evidence="1" id="KW-0547">Nucleotide-binding</keyword>
<evidence type="ECO:0000313" key="6">
    <source>
        <dbReference type="Proteomes" id="UP000199501"/>
    </source>
</evidence>
<proteinExistence type="predicted"/>
<dbReference type="GO" id="GO:0006298">
    <property type="term" value="P:mismatch repair"/>
    <property type="evidence" value="ECO:0007669"/>
    <property type="project" value="InterPro"/>
</dbReference>
<dbReference type="EMBL" id="FMZZ01000007">
    <property type="protein sequence ID" value="SDD11311.1"/>
    <property type="molecule type" value="Genomic_DNA"/>
</dbReference>
<dbReference type="SMART" id="SM00534">
    <property type="entry name" value="MUTSac"/>
    <property type="match status" value="1"/>
</dbReference>
<dbReference type="GO" id="GO:0005829">
    <property type="term" value="C:cytosol"/>
    <property type="evidence" value="ECO:0007669"/>
    <property type="project" value="TreeGrafter"/>
</dbReference>
<feature type="domain" description="DNA mismatch repair proteins mutS family" evidence="4">
    <location>
        <begin position="330"/>
        <end position="508"/>
    </location>
</feature>
<keyword evidence="2" id="KW-0067">ATP-binding</keyword>
<dbReference type="SUPFAM" id="SSF52540">
    <property type="entry name" value="P-loop containing nucleoside triphosphate hydrolases"/>
    <property type="match status" value="1"/>
</dbReference>
<dbReference type="Gene3D" id="3.40.50.300">
    <property type="entry name" value="P-loop containing nucleotide triphosphate hydrolases"/>
    <property type="match status" value="1"/>
</dbReference>
<dbReference type="PANTHER" id="PTHR11361">
    <property type="entry name" value="DNA MISMATCH REPAIR PROTEIN MUTS FAMILY MEMBER"/>
    <property type="match status" value="1"/>
</dbReference>
<organism evidence="5 6">
    <name type="scientific">Actinokineospora iranica</name>
    <dbReference type="NCBI Taxonomy" id="1271860"/>
    <lineage>
        <taxon>Bacteria</taxon>
        <taxon>Bacillati</taxon>
        <taxon>Actinomycetota</taxon>
        <taxon>Actinomycetes</taxon>
        <taxon>Pseudonocardiales</taxon>
        <taxon>Pseudonocardiaceae</taxon>
        <taxon>Actinokineospora</taxon>
    </lineage>
</organism>
<keyword evidence="3" id="KW-0238">DNA-binding</keyword>
<keyword evidence="6" id="KW-1185">Reference proteome</keyword>
<dbReference type="STRING" id="1271860.SAMN05216174_107199"/>
<reference evidence="6" key="1">
    <citation type="submission" date="2016-10" db="EMBL/GenBank/DDBJ databases">
        <authorList>
            <person name="Varghese N."/>
            <person name="Submissions S."/>
        </authorList>
    </citation>
    <scope>NUCLEOTIDE SEQUENCE [LARGE SCALE GENOMIC DNA]</scope>
    <source>
        <strain evidence="6">IBRC-M 10403</strain>
    </source>
</reference>
<evidence type="ECO:0000256" key="2">
    <source>
        <dbReference type="ARBA" id="ARBA00022840"/>
    </source>
</evidence>
<dbReference type="Proteomes" id="UP000199501">
    <property type="component" value="Unassembled WGS sequence"/>
</dbReference>
<dbReference type="OrthoDB" id="9808166at2"/>
<evidence type="ECO:0000313" key="5">
    <source>
        <dbReference type="EMBL" id="SDD11311.1"/>
    </source>
</evidence>
<name>A0A1G6S3P1_9PSEU</name>
<dbReference type="PANTHER" id="PTHR11361:SF34">
    <property type="entry name" value="DNA MISMATCH REPAIR PROTEIN MSH1, MITOCHONDRIAL"/>
    <property type="match status" value="1"/>
</dbReference>
<evidence type="ECO:0000256" key="1">
    <source>
        <dbReference type="ARBA" id="ARBA00022741"/>
    </source>
</evidence>
<dbReference type="GO" id="GO:0140664">
    <property type="term" value="F:ATP-dependent DNA damage sensor activity"/>
    <property type="evidence" value="ECO:0007669"/>
    <property type="project" value="InterPro"/>
</dbReference>
<sequence>MIRSVLFGSSGPPAGLDDVPEPEHFRDLNLDQVAAALARDNADLPLTPYFRLPLRDAGLVRARQQVFRDLEDTEVLAVVERFTAAMRRMRRRLEMLAQVRHAPQRQRWFLDIVLTHVDTLDAFAAESHQVALASPALRGMRDDLGAHTASGPFGALRRAARDLRDRLDAVRYDMLLRDGRVTVAPRDPADDDFTARVLATFARFGARARRDYRKDLSADLGLDEIEAGVLDLVARLCPEVFGDLAAFAVDHADFVPADIARLDRELRFCLAYLSCLAPLRAAGLPTCYPEVSDTDKDLVAHDVFDLALAVDLVARGEPVVCNDVRLTGAERVLVVSGPNQGGKTTLSRAFGQLHHLAALGAPVPGSQVRVFLPDRVLTHYERAESLDTLSGKLEDELRRLRALIDLATPDSVLVLNEIFASTTSRDAQALSKAVLDTLVGLDVRCLWVSFVDELAQLNPAAVSMVSLLAGEGDLARGYRVVRAPADGRAYAHAVAERHGLTYAQLKARITR</sequence>
<protein>
    <submittedName>
        <fullName evidence="5">MutS domain V</fullName>
    </submittedName>
</protein>
<dbReference type="RefSeq" id="WP_091451361.1">
    <property type="nucleotide sequence ID" value="NZ_FMZZ01000007.1"/>
</dbReference>
<dbReference type="InterPro" id="IPR027417">
    <property type="entry name" value="P-loop_NTPase"/>
</dbReference>
<dbReference type="InterPro" id="IPR045076">
    <property type="entry name" value="MutS"/>
</dbReference>
<dbReference type="GO" id="GO:0005524">
    <property type="term" value="F:ATP binding"/>
    <property type="evidence" value="ECO:0007669"/>
    <property type="project" value="UniProtKB-KW"/>
</dbReference>
<accession>A0A1G6S3P1</accession>
<gene>
    <name evidence="5" type="ORF">SAMN05216174_107199</name>
</gene>
<evidence type="ECO:0000259" key="4">
    <source>
        <dbReference type="SMART" id="SM00534"/>
    </source>
</evidence>
<dbReference type="Pfam" id="PF00488">
    <property type="entry name" value="MutS_V"/>
    <property type="match status" value="1"/>
</dbReference>
<dbReference type="GO" id="GO:0030983">
    <property type="term" value="F:mismatched DNA binding"/>
    <property type="evidence" value="ECO:0007669"/>
    <property type="project" value="InterPro"/>
</dbReference>